<keyword evidence="2" id="KW-0945">Host-virus interaction</keyword>
<feature type="domain" description="Phage tail fibre protein N-terminal" evidence="5">
    <location>
        <begin position="3"/>
        <end position="157"/>
    </location>
</feature>
<dbReference type="SUPFAM" id="SSF88874">
    <property type="entry name" value="Receptor-binding domain of short tail fibre protein gp12"/>
    <property type="match status" value="1"/>
</dbReference>
<accession>A0A076LIZ9</accession>
<protein>
    <submittedName>
        <fullName evidence="6">Phage Tail Collar domain protein</fullName>
    </submittedName>
</protein>
<dbReference type="Pfam" id="PF12571">
    <property type="entry name" value="Phage_tail_fib"/>
    <property type="match status" value="1"/>
</dbReference>
<sequence>MSTVITQHYQQWYSRQMLHDLPARPDTVIFAYIPGQDENTEIDRTEQLPADTFIRHRMPVMQYGLLNPNVVAFSVILDTSVGDFDYNWIGLLHAESNTLCMISHVPHQQKIKTADGVQGNNLTRTFAMEFDGAAAAMQVTVTAEVWQIDFTARLAGMDEIRRLIARDHYGNAAFLEDAWRVTLQEGTAHIAPGVGYVQGLRVVLPTATTLPVQPGQTIWLDASWQGTVTGAWQTAIQLFADNRQTIDDYTDTAGFYHYLTSLATVVSNSATDLRPATPDELQRDALKAHEESRNHPDATLTKKGFVQLSDSISSPVNNRAATPNAVKRTYDEATRAASTNQAGRVRLNDSVSSTSTTQAATAYAVKRTYDEATRAASTNQAGRVRLNDSISSTSTTQAATPNAVKLAYDRASEALPVGTPCPWPSLNIPSGWIKCAGQSFSTSSYPDLARAYPNGRLPDLRGEFIRGYDDGRGVDSGRSILTEQGDAIRNITGTVTGISETFSYSGSGSGVFQRTSSGPGADGTPRSVDWSNAGTLDFDVSRVAPTANENRPRNIAFLYIVRAA</sequence>
<dbReference type="InterPro" id="IPR011083">
    <property type="entry name" value="Phage_tail_collar_dom"/>
</dbReference>
<feature type="region of interest" description="Disordered" evidence="3">
    <location>
        <begin position="508"/>
        <end position="527"/>
    </location>
</feature>
<dbReference type="Pfam" id="PF07484">
    <property type="entry name" value="Collar"/>
    <property type="match status" value="1"/>
</dbReference>
<evidence type="ECO:0000259" key="4">
    <source>
        <dbReference type="Pfam" id="PF07484"/>
    </source>
</evidence>
<gene>
    <name evidence="6" type="ORF">ETEE_0022</name>
</gene>
<dbReference type="GO" id="GO:0019062">
    <property type="term" value="P:virion attachment to host cell"/>
    <property type="evidence" value="ECO:0007669"/>
    <property type="project" value="InterPro"/>
</dbReference>
<evidence type="ECO:0000313" key="7">
    <source>
        <dbReference type="Proteomes" id="UP000028681"/>
    </source>
</evidence>
<dbReference type="InterPro" id="IPR051934">
    <property type="entry name" value="Phage_Tail_Fiber_Structural"/>
</dbReference>
<dbReference type="HOGENOM" id="CLU_015185_0_0_6"/>
<feature type="domain" description="Phage tail collar" evidence="4">
    <location>
        <begin position="418"/>
        <end position="465"/>
    </location>
</feature>
<evidence type="ECO:0000313" key="6">
    <source>
        <dbReference type="EMBL" id="AIJ06508.1"/>
    </source>
</evidence>
<dbReference type="InterPro" id="IPR022225">
    <property type="entry name" value="Phage_tail_fibre_N"/>
</dbReference>
<dbReference type="PANTHER" id="PTHR35191:SF1">
    <property type="entry name" value="PROPHAGE SIDE TAIL FIBER PROTEIN HOMOLOG STFQ-RELATED"/>
    <property type="match status" value="1"/>
</dbReference>
<dbReference type="InterPro" id="IPR037053">
    <property type="entry name" value="Phage_tail_collar_dom_sf"/>
</dbReference>
<dbReference type="GO" id="GO:0046718">
    <property type="term" value="P:symbiont entry into host cell"/>
    <property type="evidence" value="ECO:0007669"/>
    <property type="project" value="InterPro"/>
</dbReference>
<evidence type="ECO:0000256" key="1">
    <source>
        <dbReference type="ARBA" id="ARBA00004328"/>
    </source>
</evidence>
<organism evidence="6 7">
    <name type="scientific">Edwardsiella anguillarum ET080813</name>
    <dbReference type="NCBI Taxonomy" id="667120"/>
    <lineage>
        <taxon>Bacteria</taxon>
        <taxon>Pseudomonadati</taxon>
        <taxon>Pseudomonadota</taxon>
        <taxon>Gammaproteobacteria</taxon>
        <taxon>Enterobacterales</taxon>
        <taxon>Hafniaceae</taxon>
        <taxon>Edwardsiella</taxon>
    </lineage>
</organism>
<comment type="subcellular location">
    <subcellularLocation>
        <location evidence="1">Virion</location>
    </subcellularLocation>
</comment>
<proteinExistence type="predicted"/>
<dbReference type="KEGG" id="ete:ETEE_0022"/>
<evidence type="ECO:0000256" key="2">
    <source>
        <dbReference type="ARBA" id="ARBA00022581"/>
    </source>
</evidence>
<feature type="compositionally biased region" description="Polar residues" evidence="3">
    <location>
        <begin position="508"/>
        <end position="518"/>
    </location>
</feature>
<dbReference type="EMBL" id="CP006664">
    <property type="protein sequence ID" value="AIJ06508.1"/>
    <property type="molecule type" value="Genomic_DNA"/>
</dbReference>
<dbReference type="Proteomes" id="UP000028681">
    <property type="component" value="Chromosome"/>
</dbReference>
<dbReference type="Pfam" id="PF03406">
    <property type="entry name" value="Phage_fiber_2"/>
    <property type="match status" value="2"/>
</dbReference>
<dbReference type="InterPro" id="IPR005068">
    <property type="entry name" value="Phage_lambda_Stf-r2"/>
</dbReference>
<evidence type="ECO:0000259" key="5">
    <source>
        <dbReference type="Pfam" id="PF12571"/>
    </source>
</evidence>
<dbReference type="PANTHER" id="PTHR35191">
    <property type="entry name" value="PROPHAGE SIDE TAIL FIBER PROTEIN HOMOLOG STFQ-RELATED"/>
    <property type="match status" value="1"/>
</dbReference>
<name>A0A076LIZ9_9GAMM</name>
<evidence type="ECO:0000256" key="3">
    <source>
        <dbReference type="SAM" id="MobiDB-lite"/>
    </source>
</evidence>
<dbReference type="GeneID" id="33941602"/>
<dbReference type="RefSeq" id="WP_051905066.1">
    <property type="nucleotide sequence ID" value="NZ_CP006664.1"/>
</dbReference>
<dbReference type="AlphaFoldDB" id="A0A076LIZ9"/>
<dbReference type="Gene3D" id="3.90.1340.10">
    <property type="entry name" value="Phage tail collar domain"/>
    <property type="match status" value="1"/>
</dbReference>
<reference evidence="6 7" key="1">
    <citation type="journal article" date="2012" name="PLoS ONE">
        <title>Edwardsiella comparative phylogenomics reveal the new intra/inter-species taxonomic relationships, virulence evolution and niche adaptation mechanisms.</title>
        <authorList>
            <person name="Yang M."/>
            <person name="Lv Y."/>
            <person name="Xiao J."/>
            <person name="Wu H."/>
            <person name="Zheng H."/>
            <person name="Liu Q."/>
            <person name="Zhang Y."/>
            <person name="Wang Q."/>
        </authorList>
    </citation>
    <scope>NUCLEOTIDE SEQUENCE [LARGE SCALE GENOMIC DNA]</scope>
    <source>
        <strain evidence="7">080813</strain>
    </source>
</reference>